<feature type="transmembrane region" description="Helical" evidence="1">
    <location>
        <begin position="37"/>
        <end position="55"/>
    </location>
</feature>
<proteinExistence type="predicted"/>
<feature type="transmembrane region" description="Helical" evidence="1">
    <location>
        <begin position="12"/>
        <end position="31"/>
    </location>
</feature>
<gene>
    <name evidence="2" type="ORF">BL57_188c</name>
</gene>
<protein>
    <submittedName>
        <fullName evidence="2">Uncharacterized protein</fullName>
    </submittedName>
</protein>
<accession>A0AB74UNE6</accession>
<keyword evidence="1" id="KW-1133">Transmembrane helix</keyword>
<keyword evidence="1" id="KW-0472">Membrane</keyword>
<dbReference type="EMBL" id="PQ287320">
    <property type="protein sequence ID" value="XHV10660.1"/>
    <property type="molecule type" value="Genomic_DNA"/>
</dbReference>
<sequence length="200" mass="22298">MIRYIQRHGAFIFPMILIGTGMNLFSAHAVWTDRVGFFVVAVFPAALVWTFITSLRDGEDLKARENRRRSLATKAHALVWDRTLQHPDLQRGEDPNGDWMRLLLAPSGSAIKMLSEQPLTDRMLNELSGFVDAHGTTLLHLSNLNLIPNNDPTWLRINALAAALSEREFDAHEVVVRLASVENALSDAIPAPANLQQEPA</sequence>
<keyword evidence="1" id="KW-0812">Transmembrane</keyword>
<evidence type="ECO:0000313" key="2">
    <source>
        <dbReference type="EMBL" id="XHV10660.1"/>
    </source>
</evidence>
<name>A0AB74UNE6_9VIRU</name>
<organism evidence="2">
    <name type="scientific">Caulobacter phage BL57</name>
    <dbReference type="NCBI Taxonomy" id="3348355"/>
    <lineage>
        <taxon>Viruses</taxon>
    </lineage>
</organism>
<reference evidence="2" key="1">
    <citation type="submission" date="2024-10" db="EMBL/GenBank/DDBJ databases">
        <title>Genetic diversity among independent isolates of the Dolichocephalovirinae subfamily.</title>
        <authorList>
            <person name="Ely B."/>
            <person name="Thomas Q."/>
            <person name="Mohammadi T."/>
        </authorList>
    </citation>
    <scope>NUCLEOTIDE SEQUENCE</scope>
</reference>
<evidence type="ECO:0000256" key="1">
    <source>
        <dbReference type="SAM" id="Phobius"/>
    </source>
</evidence>